<proteinExistence type="predicted"/>
<protein>
    <submittedName>
        <fullName evidence="1">Uncharacterized protein</fullName>
    </submittedName>
</protein>
<accession>A0ABT0BQT5</accession>
<evidence type="ECO:0000313" key="1">
    <source>
        <dbReference type="EMBL" id="MCJ2187414.1"/>
    </source>
</evidence>
<comment type="caution">
    <text evidence="1">The sequence shown here is derived from an EMBL/GenBank/DDBJ whole genome shotgun (WGS) entry which is preliminary data.</text>
</comment>
<dbReference type="EMBL" id="JALHLG010000013">
    <property type="protein sequence ID" value="MCJ2187414.1"/>
    <property type="molecule type" value="Genomic_DNA"/>
</dbReference>
<dbReference type="Proteomes" id="UP001202281">
    <property type="component" value="Unassembled WGS sequence"/>
</dbReference>
<dbReference type="RefSeq" id="WP_243921041.1">
    <property type="nucleotide sequence ID" value="NZ_JALHLG010000013.1"/>
</dbReference>
<keyword evidence="2" id="KW-1185">Reference proteome</keyword>
<organism evidence="1 2">
    <name type="scientific">Novosphingobium beihaiensis</name>
    <dbReference type="NCBI Taxonomy" id="2930389"/>
    <lineage>
        <taxon>Bacteria</taxon>
        <taxon>Pseudomonadati</taxon>
        <taxon>Pseudomonadota</taxon>
        <taxon>Alphaproteobacteria</taxon>
        <taxon>Sphingomonadales</taxon>
        <taxon>Sphingomonadaceae</taxon>
        <taxon>Novosphingobium</taxon>
    </lineage>
</organism>
<gene>
    <name evidence="1" type="ORF">MTR66_11400</name>
</gene>
<sequence length="107" mass="11518">MSKLADQVMADRAARDAARAAFDAHYGALKADIEERGVAGRIADETMEQAKEVFDEAVAVAEAHPGVIGGTITALLLWIFRTTIITWAGQALEPVLEKVKELGSEHD</sequence>
<evidence type="ECO:0000313" key="2">
    <source>
        <dbReference type="Proteomes" id="UP001202281"/>
    </source>
</evidence>
<reference evidence="1 2" key="1">
    <citation type="submission" date="2022-04" db="EMBL/GenBank/DDBJ databases">
        <title>Identification of a novel bacterium isolated from mangrove sediments.</title>
        <authorList>
            <person name="Pan X."/>
        </authorList>
    </citation>
    <scope>NUCLEOTIDE SEQUENCE [LARGE SCALE GENOMIC DNA]</scope>
    <source>
        <strain evidence="1 2">B2638</strain>
    </source>
</reference>
<name>A0ABT0BQT5_9SPHN</name>